<keyword evidence="3" id="KW-1133">Transmembrane helix</keyword>
<evidence type="ECO:0000313" key="6">
    <source>
        <dbReference type="Proteomes" id="UP000094336"/>
    </source>
</evidence>
<keyword evidence="2" id="KW-0812">Transmembrane</keyword>
<sequence>MAPQFKREELVVPYVHHPAPARNDVSGTISQTLPMAAMFMRNKMLSWASLFLALQAYLNEPKYKVAKKEASTPPLMAIGLAAVSLVMCYMELVFPQSGSNQASQFAKQAAETAATTASSIVSAVTSA</sequence>
<evidence type="ECO:0000256" key="2">
    <source>
        <dbReference type="ARBA" id="ARBA00022692"/>
    </source>
</evidence>
<dbReference type="OrthoDB" id="284718at2759"/>
<keyword evidence="6" id="KW-1185">Reference proteome</keyword>
<dbReference type="PANTHER" id="PTHR28038">
    <property type="entry name" value="ADL329WP"/>
    <property type="match status" value="1"/>
</dbReference>
<gene>
    <name evidence="5" type="ORF">BABINDRAFT_160105</name>
</gene>
<dbReference type="EMBL" id="KV454427">
    <property type="protein sequence ID" value="ODQ81875.1"/>
    <property type="molecule type" value="Genomic_DNA"/>
</dbReference>
<proteinExistence type="predicted"/>
<evidence type="ECO:0000256" key="4">
    <source>
        <dbReference type="ARBA" id="ARBA00023136"/>
    </source>
</evidence>
<evidence type="ECO:0000313" key="5">
    <source>
        <dbReference type="EMBL" id="ODQ81875.1"/>
    </source>
</evidence>
<dbReference type="GO" id="GO:0044183">
    <property type="term" value="F:protein folding chaperone"/>
    <property type="evidence" value="ECO:0007669"/>
    <property type="project" value="InterPro"/>
</dbReference>
<keyword evidence="4" id="KW-0472">Membrane</keyword>
<protein>
    <submittedName>
        <fullName evidence="5">Uncharacterized protein</fullName>
    </submittedName>
</protein>
<dbReference type="STRING" id="984486.A0A1E3QW32"/>
<evidence type="ECO:0000256" key="1">
    <source>
        <dbReference type="ARBA" id="ARBA00004370"/>
    </source>
</evidence>
<dbReference type="GeneID" id="30145912"/>
<dbReference type="Pfam" id="PF03669">
    <property type="entry name" value="ASTER"/>
    <property type="match status" value="1"/>
</dbReference>
<dbReference type="PANTHER" id="PTHR28038:SF1">
    <property type="entry name" value="ADL329WP"/>
    <property type="match status" value="1"/>
</dbReference>
<organism evidence="5 6">
    <name type="scientific">Babjeviella inositovora NRRL Y-12698</name>
    <dbReference type="NCBI Taxonomy" id="984486"/>
    <lineage>
        <taxon>Eukaryota</taxon>
        <taxon>Fungi</taxon>
        <taxon>Dikarya</taxon>
        <taxon>Ascomycota</taxon>
        <taxon>Saccharomycotina</taxon>
        <taxon>Pichiomycetes</taxon>
        <taxon>Serinales incertae sedis</taxon>
        <taxon>Babjeviella</taxon>
    </lineage>
</organism>
<evidence type="ECO:0000256" key="3">
    <source>
        <dbReference type="ARBA" id="ARBA00022989"/>
    </source>
</evidence>
<dbReference type="GO" id="GO:0005789">
    <property type="term" value="C:endoplasmic reticulum membrane"/>
    <property type="evidence" value="ECO:0007669"/>
    <property type="project" value="InterPro"/>
</dbReference>
<dbReference type="InterPro" id="IPR005351">
    <property type="entry name" value="ASTER"/>
</dbReference>
<accession>A0A1E3QW32</accession>
<name>A0A1E3QW32_9ASCO</name>
<comment type="subcellular location">
    <subcellularLocation>
        <location evidence="1">Membrane</location>
    </subcellularLocation>
</comment>
<reference evidence="6" key="1">
    <citation type="submission" date="2016-05" db="EMBL/GenBank/DDBJ databases">
        <title>Comparative genomics of biotechnologically important yeasts.</title>
        <authorList>
            <consortium name="DOE Joint Genome Institute"/>
            <person name="Riley R."/>
            <person name="Haridas S."/>
            <person name="Wolfe K.H."/>
            <person name="Lopes M.R."/>
            <person name="Hittinger C.T."/>
            <person name="Goker M."/>
            <person name="Salamov A."/>
            <person name="Wisecaver J."/>
            <person name="Long T.M."/>
            <person name="Aerts A.L."/>
            <person name="Barry K."/>
            <person name="Choi C."/>
            <person name="Clum A."/>
            <person name="Coughlan A.Y."/>
            <person name="Deshpande S."/>
            <person name="Douglass A.P."/>
            <person name="Hanson S.J."/>
            <person name="Klenk H.-P."/>
            <person name="Labutti K."/>
            <person name="Lapidus A."/>
            <person name="Lindquist E."/>
            <person name="Lipzen A."/>
            <person name="Meier-Kolthoff J.P."/>
            <person name="Ohm R.A."/>
            <person name="Otillar R.P."/>
            <person name="Pangilinan J."/>
            <person name="Peng Y."/>
            <person name="Rokas A."/>
            <person name="Rosa C.A."/>
            <person name="Scheuner C."/>
            <person name="Sibirny A.A."/>
            <person name="Slot J.C."/>
            <person name="Stielow J.B."/>
            <person name="Sun H."/>
            <person name="Kurtzman C.P."/>
            <person name="Blackwell M."/>
            <person name="Grigoriev I.V."/>
            <person name="Jeffries T.W."/>
        </authorList>
    </citation>
    <scope>NUCLEOTIDE SEQUENCE [LARGE SCALE GENOMIC DNA]</scope>
    <source>
        <strain evidence="6">NRRL Y-12698</strain>
    </source>
</reference>
<dbReference type="RefSeq" id="XP_018987203.1">
    <property type="nucleotide sequence ID" value="XM_019128059.1"/>
</dbReference>
<dbReference type="Proteomes" id="UP000094336">
    <property type="component" value="Unassembled WGS sequence"/>
</dbReference>
<dbReference type="AlphaFoldDB" id="A0A1E3QW32"/>
<dbReference type="GO" id="GO:0045048">
    <property type="term" value="P:protein insertion into ER membrane"/>
    <property type="evidence" value="ECO:0007669"/>
    <property type="project" value="InterPro"/>
</dbReference>